<accession>A0A0G4EKD9</accession>
<gene>
    <name evidence="2" type="ORF">Vbra_7785</name>
</gene>
<keyword evidence="3" id="KW-1185">Reference proteome</keyword>
<dbReference type="AlphaFoldDB" id="A0A0G4EKD9"/>
<reference evidence="2 3" key="1">
    <citation type="submission" date="2014-11" db="EMBL/GenBank/DDBJ databases">
        <authorList>
            <person name="Zhu J."/>
            <person name="Qi W."/>
            <person name="Song R."/>
        </authorList>
    </citation>
    <scope>NUCLEOTIDE SEQUENCE [LARGE SCALE GENOMIC DNA]</scope>
</reference>
<dbReference type="InParanoid" id="A0A0G4EKD9"/>
<name>A0A0G4EKD9_VITBC</name>
<feature type="region of interest" description="Disordered" evidence="1">
    <location>
        <begin position="382"/>
        <end position="411"/>
    </location>
</feature>
<evidence type="ECO:0000313" key="2">
    <source>
        <dbReference type="EMBL" id="CEL97910.1"/>
    </source>
</evidence>
<feature type="compositionally biased region" description="Acidic residues" evidence="1">
    <location>
        <begin position="470"/>
        <end position="488"/>
    </location>
</feature>
<feature type="compositionally biased region" description="Polar residues" evidence="1">
    <location>
        <begin position="107"/>
        <end position="118"/>
    </location>
</feature>
<feature type="region of interest" description="Disordered" evidence="1">
    <location>
        <begin position="304"/>
        <end position="335"/>
    </location>
</feature>
<sequence>MANKAKTLLKFTLPSSTSISTAVTPGPAKAKHAKAATLPPSSTASGTHWCDLFNLRLPDPPTDHPLTGLQRWRGDPSCGPDGEACAAVSGLDESKLVPAFVPLPGSRRQSSAGDQSPTLRRDETRWRGVNAGLPTTVDPLVPTSMPSIISSALPGREVRWHANVGHDTEQYAACVKWGSGVSTPWTDVSTSAGAEEHDVRRFITNALVDRLKGIKVNKVVRELNLMLLNIDRGDKTEQTISDILRLHGRYIENETTKQDYWMNVTRTDDEAKERKIAEYWQGKGGREGEVADTCPLVQMMKTMHREQQPFPRPHSPEPPRKPRRRRWRNFNVDSGDEGDCGVVERSCPFNCSRAGSRPVHVGFPRAPVGSCFSGACRRHVHEDRSAHPEPPSHPPPLPQPHPAFPPPPPHSYFFPPSAMTMGIHLPRHHLMMQPPPLAMVAAAEAANAHDQVHFLPRRPAEERAAAFGAEVDDEDGNYDDEDDDEQEEKEPHRSPS</sequence>
<organism evidence="2 3">
    <name type="scientific">Vitrella brassicaformis (strain CCMP3155)</name>
    <dbReference type="NCBI Taxonomy" id="1169540"/>
    <lineage>
        <taxon>Eukaryota</taxon>
        <taxon>Sar</taxon>
        <taxon>Alveolata</taxon>
        <taxon>Colpodellida</taxon>
        <taxon>Vitrellaceae</taxon>
        <taxon>Vitrella</taxon>
    </lineage>
</organism>
<evidence type="ECO:0000256" key="1">
    <source>
        <dbReference type="SAM" id="MobiDB-lite"/>
    </source>
</evidence>
<feature type="region of interest" description="Disordered" evidence="1">
    <location>
        <begin position="19"/>
        <end position="41"/>
    </location>
</feature>
<evidence type="ECO:0000313" key="3">
    <source>
        <dbReference type="Proteomes" id="UP000041254"/>
    </source>
</evidence>
<dbReference type="VEuPathDB" id="CryptoDB:Vbra_7785"/>
<proteinExistence type="predicted"/>
<protein>
    <submittedName>
        <fullName evidence="2">Uncharacterized protein</fullName>
    </submittedName>
</protein>
<dbReference type="Proteomes" id="UP000041254">
    <property type="component" value="Unassembled WGS sequence"/>
</dbReference>
<feature type="region of interest" description="Disordered" evidence="1">
    <location>
        <begin position="456"/>
        <end position="496"/>
    </location>
</feature>
<feature type="region of interest" description="Disordered" evidence="1">
    <location>
        <begin position="101"/>
        <end position="123"/>
    </location>
</feature>
<feature type="compositionally biased region" description="Pro residues" evidence="1">
    <location>
        <begin position="388"/>
        <end position="410"/>
    </location>
</feature>
<dbReference type="EMBL" id="CDMY01000258">
    <property type="protein sequence ID" value="CEL97910.1"/>
    <property type="molecule type" value="Genomic_DNA"/>
</dbReference>